<dbReference type="PANTHER" id="PTHR32387:SF0">
    <property type="entry name" value="PROTEIN NO VEIN"/>
    <property type="match status" value="1"/>
</dbReference>
<evidence type="ECO:0000259" key="1">
    <source>
        <dbReference type="Pfam" id="PF13020"/>
    </source>
</evidence>
<evidence type="ECO:0000313" key="2">
    <source>
        <dbReference type="EMBL" id="AWY00763.1"/>
    </source>
</evidence>
<proteinExistence type="predicted"/>
<dbReference type="RefSeq" id="WP_112138670.1">
    <property type="nucleotide sequence ID" value="NZ_CP016181.1"/>
</dbReference>
<dbReference type="InterPro" id="IPR024975">
    <property type="entry name" value="NOV_C"/>
</dbReference>
<dbReference type="OrthoDB" id="7782105at2"/>
<evidence type="ECO:0000313" key="3">
    <source>
        <dbReference type="Proteomes" id="UP000249898"/>
    </source>
</evidence>
<protein>
    <recommendedName>
        <fullName evidence="1">Protein NO VEIN C-terminal domain-containing protein</fullName>
    </recommendedName>
</protein>
<dbReference type="PANTHER" id="PTHR32387">
    <property type="entry name" value="WU:FJ29H11"/>
    <property type="match status" value="1"/>
</dbReference>
<dbReference type="SUPFAM" id="SSF55874">
    <property type="entry name" value="ATPase domain of HSP90 chaperone/DNA topoisomerase II/histidine kinase"/>
    <property type="match status" value="1"/>
</dbReference>
<name>A0A2Z4PTE8_9GAMM</name>
<gene>
    <name evidence="2" type="ORF">A8139_12860</name>
</gene>
<dbReference type="EMBL" id="CP016181">
    <property type="protein sequence ID" value="AWY00763.1"/>
    <property type="molecule type" value="Genomic_DNA"/>
</dbReference>
<reference evidence="2 3" key="1">
    <citation type="submission" date="2016-06" db="EMBL/GenBank/DDBJ databases">
        <title>The sequenced genome of the ice-adhering bacterium Marinomonas primoryensis, from Antarctica.</title>
        <authorList>
            <person name="Graham L."/>
            <person name="Vance T.D.R."/>
            <person name="Davies P.L."/>
        </authorList>
    </citation>
    <scope>NUCLEOTIDE SEQUENCE [LARGE SCALE GENOMIC DNA]</scope>
    <source>
        <strain evidence="2 3">AceL</strain>
    </source>
</reference>
<feature type="domain" description="Protein NO VEIN C-terminal" evidence="1">
    <location>
        <begin position="1286"/>
        <end position="1360"/>
    </location>
</feature>
<dbReference type="Pfam" id="PF13020">
    <property type="entry name" value="NOV_C"/>
    <property type="match status" value="1"/>
</dbReference>
<organism evidence="2 3">
    <name type="scientific">Marinomonas primoryensis</name>
    <dbReference type="NCBI Taxonomy" id="178399"/>
    <lineage>
        <taxon>Bacteria</taxon>
        <taxon>Pseudomonadati</taxon>
        <taxon>Pseudomonadota</taxon>
        <taxon>Gammaproteobacteria</taxon>
        <taxon>Oceanospirillales</taxon>
        <taxon>Oceanospirillaceae</taxon>
        <taxon>Marinomonas</taxon>
    </lineage>
</organism>
<dbReference type="InterPro" id="IPR052957">
    <property type="entry name" value="Auxin_embryo_med"/>
</dbReference>
<dbReference type="Proteomes" id="UP000249898">
    <property type="component" value="Chromosome"/>
</dbReference>
<accession>A0A2Z4PTE8</accession>
<dbReference type="InterPro" id="IPR036890">
    <property type="entry name" value="HATPase_C_sf"/>
</dbReference>
<sequence length="1405" mass="158076">MDDKTIPTTSEQWFEVLTAEEAETESSYFAKPSNLIRDYRSELATSNDYEGREILELLQNAADQAKEAGVDGKVVIELLPEGVIIANNGNAFSIGGVKSLQNAHLSPKKLRERQYIGCKGLGFRAILNWTNNPIILSGSLALAYTEKVSKQKLEALRKQSVKLSQLVDKEQAVSSSTILPTLPFPGFSKTNDLDVFFCELSLPLKHKCQYWREQGYTTVVGIPFEHAESFDKAQKQIKALRPEMLLFVNHLDQISFVLPEEKEHVWSKEGDDKVVMVLEDDEPLGIWRLFRTDGLVDSELLDNNQNGDFHYELIAAVPEVENSAELKSSPLFTYFPTEILLPLPIVCHATLELDQSRNHISTCKSNEFIFTRLASFLAEVAETCAIENPVGDNAGFRVVMPIEPYPQALNKFSLESLIIEACQQRAIIPSLGGKALKPNEAFTLKGASDSWLPIKGFESITPTDIADYMWFKAVGVAELSDEQFKLSICGLKDLSIKERVKFILGLKENKVSEKAYSPSLFLSTDGQSIPDSEAVYISPKGGVPKGLPSWIELWFLDVDMQESLSDKLDAVDVRILQNKLKDFGLKEYSFARLIGDLRTQATKYKKDHPEQAEVIEQELLKVVYGFYLSEGEGKQRPNFPEKTSIELPSQSGTLVKSDLLYLGSGYGLHGEITQQLYAGHPDKLVASPSSFENKMVQNSNEWRGFLEWIGVVKWPREIKVKKNNKPYLDSIIDQLQFPVSFGDDYIFQTVQELKLSTLELTEHISLDGLDEILIAQKYTAILAWLSFDERVLSWLKKDHRFAKFVAVKLGDRSDRNYSGALQSYIEWKINSSEWLQGSQNTKLRPKDCVITDSLKESIFPNPAAPSDTMLSTYGIDRKAVLDSWRKSGVITSIAELTLGDIYRKLIELPVLQPAPNAAKTLYRWMLNAIDSASGEEGSAKERFIQHGKMWGKKSGEYGYFSINELFHADSDGLPNELLDHLAVVELPNRVGGEKVKRAFGIQPVERSAIKQIIDGYSEASAESDIDLYFQQAKPYFKYLRAFQTGQSLYISSLNKLELKVCSQLNVQMQFNEVSCSYQLPEWGWLIDNDILYIRSSVDLVSHNSDMLADAIGEALASLFRIANGGDFARLFRCSVNERITLLSRMLGEEVRSEQLGDIAEYESDELDSVGVLCNIPTIEEPAVMSTANQLNRKPLLASELLKDPLSLANEDIYKAESSGTLLIKPIKTSPKALPKKQNLRVKKTSTYAAEWSRSYQPVSGDFVEKKIMDIEESFEPGRFPLLVGQYMGSEGVGCDILSFGSEEARERFKSNKHRDLREVERFIEVKGRGSSGASIELRGNEKKAAIQYSNKYYLYRLFKSPTGEFILSILQNPINDADAIEHSLYVHMDRSKQREEFEISSIGII</sequence>
<dbReference type="NCBIfam" id="NF047352">
    <property type="entry name" value="P_loop_sacsin"/>
    <property type="match status" value="1"/>
</dbReference>